<dbReference type="Pfam" id="PF02348">
    <property type="entry name" value="CTP_transf_3"/>
    <property type="match status" value="1"/>
</dbReference>
<dbReference type="EMBL" id="SADE01000001">
    <property type="protein sequence ID" value="RVU38551.1"/>
    <property type="molecule type" value="Genomic_DNA"/>
</dbReference>
<gene>
    <name evidence="1" type="ORF">EOI86_04515</name>
</gene>
<name>A0A3S2VS96_9PROT</name>
<dbReference type="GO" id="GO:0005829">
    <property type="term" value="C:cytosol"/>
    <property type="evidence" value="ECO:0007669"/>
    <property type="project" value="TreeGrafter"/>
</dbReference>
<evidence type="ECO:0008006" key="3">
    <source>
        <dbReference type="Google" id="ProtNLM"/>
    </source>
</evidence>
<dbReference type="SUPFAM" id="SSF53448">
    <property type="entry name" value="Nucleotide-diphospho-sugar transferases"/>
    <property type="match status" value="1"/>
</dbReference>
<sequence length="237" mass="26668">MSKDAAHIVLARMGSTRLPGKALLPLGNTVLLGLTIARLRQTKHVDRIILATTDSDRDDPLADFAEQQGIECFRGNWRDVAGRCLACATQFRLNWFVRICGDSPFIDPAVVDLVCEKYLDDRPDVATNVHPRTYPIGCSAEVVETAALRRLCATTKDIRYREHVTAFFYENEEIFSIENVAVPDNRYEGVSIAVDTPADYERARWVYNHLSDPLTAPVEEIVETSERWGGKDDKKLV</sequence>
<organism evidence="1 2">
    <name type="scientific">Hwanghaeella grinnelliae</name>
    <dbReference type="NCBI Taxonomy" id="2500179"/>
    <lineage>
        <taxon>Bacteria</taxon>
        <taxon>Pseudomonadati</taxon>
        <taxon>Pseudomonadota</taxon>
        <taxon>Alphaproteobacteria</taxon>
        <taxon>Rhodospirillales</taxon>
        <taxon>Rhodospirillaceae</taxon>
        <taxon>Hwanghaeella</taxon>
    </lineage>
</organism>
<dbReference type="RefSeq" id="WP_127763923.1">
    <property type="nucleotide sequence ID" value="NZ_SADE01000001.1"/>
</dbReference>
<dbReference type="PANTHER" id="PTHR42866:SF1">
    <property type="entry name" value="SPORE COAT POLYSACCHARIDE BIOSYNTHESIS PROTEIN SPSF"/>
    <property type="match status" value="1"/>
</dbReference>
<dbReference type="PANTHER" id="PTHR42866">
    <property type="entry name" value="3-DEOXY-MANNO-OCTULOSONATE CYTIDYLYLTRANSFERASE"/>
    <property type="match status" value="1"/>
</dbReference>
<comment type="caution">
    <text evidence="1">The sequence shown here is derived from an EMBL/GenBank/DDBJ whole genome shotgun (WGS) entry which is preliminary data.</text>
</comment>
<proteinExistence type="predicted"/>
<dbReference type="OrthoDB" id="9801052at2"/>
<dbReference type="AlphaFoldDB" id="A0A3S2VS96"/>
<evidence type="ECO:0000313" key="2">
    <source>
        <dbReference type="Proteomes" id="UP000287447"/>
    </source>
</evidence>
<keyword evidence="2" id="KW-1185">Reference proteome</keyword>
<accession>A0A3S2VS96</accession>
<protein>
    <recommendedName>
        <fullName evidence="3">Acylneuraminate cytidylyltransferase</fullName>
    </recommendedName>
</protein>
<dbReference type="InterPro" id="IPR029044">
    <property type="entry name" value="Nucleotide-diphossugar_trans"/>
</dbReference>
<dbReference type="InterPro" id="IPR003329">
    <property type="entry name" value="Cytidylyl_trans"/>
</dbReference>
<dbReference type="Gene3D" id="3.90.550.10">
    <property type="entry name" value="Spore Coat Polysaccharide Biosynthesis Protein SpsA, Chain A"/>
    <property type="match status" value="1"/>
</dbReference>
<reference evidence="2" key="1">
    <citation type="submission" date="2019-01" db="EMBL/GenBank/DDBJ databases">
        <title>Gri0909 isolated from a small marine red alga.</title>
        <authorList>
            <person name="Kim J."/>
            <person name="Jeong S.E."/>
            <person name="Jeon C.O."/>
        </authorList>
    </citation>
    <scope>NUCLEOTIDE SEQUENCE [LARGE SCALE GENOMIC DNA]</scope>
    <source>
        <strain evidence="2">Gri0909</strain>
    </source>
</reference>
<dbReference type="Proteomes" id="UP000287447">
    <property type="component" value="Unassembled WGS sequence"/>
</dbReference>
<evidence type="ECO:0000313" key="1">
    <source>
        <dbReference type="EMBL" id="RVU38551.1"/>
    </source>
</evidence>